<protein>
    <submittedName>
        <fullName evidence="3">Protein yffB</fullName>
    </submittedName>
</protein>
<evidence type="ECO:0000256" key="2">
    <source>
        <dbReference type="PROSITE-ProRule" id="PRU01282"/>
    </source>
</evidence>
<sequence length="117" mass="13509">MTTLYGIKNCDTIKKARAWLEQLQIPYQFIDYRLDGLTAEQLTEFARHCGWQNLLNTRGTTYRQLSEADKAGINEQKALTLMLAQPTMIKRPLLVHNNQYLLGFKPADYQRLFGISA</sequence>
<dbReference type="PANTHER" id="PTHR30041:SF8">
    <property type="entry name" value="PROTEIN YFFB"/>
    <property type="match status" value="1"/>
</dbReference>
<gene>
    <name evidence="3" type="primary">yffB</name>
    <name evidence="3" type="ORF">RNAN_3203</name>
</gene>
<accession>I1E1K6</accession>
<dbReference type="STRING" id="562729.RNAN_3203"/>
<dbReference type="InterPro" id="IPR036249">
    <property type="entry name" value="Thioredoxin-like_sf"/>
</dbReference>
<dbReference type="RefSeq" id="WP_008223510.1">
    <property type="nucleotide sequence ID" value="NZ_BAFK01000023.1"/>
</dbReference>
<dbReference type="OrthoDB" id="9803749at2"/>
<organism evidence="3 4">
    <name type="scientific">Rheinheimera nanhaiensis E407-8</name>
    <dbReference type="NCBI Taxonomy" id="562729"/>
    <lineage>
        <taxon>Bacteria</taxon>
        <taxon>Pseudomonadati</taxon>
        <taxon>Pseudomonadota</taxon>
        <taxon>Gammaproteobacteria</taxon>
        <taxon>Chromatiales</taxon>
        <taxon>Chromatiaceae</taxon>
        <taxon>Rheinheimera</taxon>
    </lineage>
</organism>
<proteinExistence type="inferred from homology"/>
<name>I1E1K6_9GAMM</name>
<evidence type="ECO:0000313" key="4">
    <source>
        <dbReference type="Proteomes" id="UP000004374"/>
    </source>
</evidence>
<keyword evidence="4" id="KW-1185">Reference proteome</keyword>
<dbReference type="CDD" id="cd03035">
    <property type="entry name" value="ArsC_Yffb"/>
    <property type="match status" value="1"/>
</dbReference>
<dbReference type="SUPFAM" id="SSF52833">
    <property type="entry name" value="Thioredoxin-like"/>
    <property type="match status" value="1"/>
</dbReference>
<comment type="similarity">
    <text evidence="1 2">Belongs to the ArsC family.</text>
</comment>
<dbReference type="Proteomes" id="UP000004374">
    <property type="component" value="Unassembled WGS sequence"/>
</dbReference>
<dbReference type="PANTHER" id="PTHR30041">
    <property type="entry name" value="ARSENATE REDUCTASE"/>
    <property type="match status" value="1"/>
</dbReference>
<reference evidence="3 4" key="1">
    <citation type="journal article" date="2012" name="J. Bacteriol.">
        <title>Genome Sequence of the Protease-Producing Bacterium Rheinheimera nanhaiensis E407-8T, Isolated from Deep-Sea Sediment of the South China Sea.</title>
        <authorList>
            <person name="Zhang X.-Y."/>
            <person name="Zhang Y.-J."/>
            <person name="Qin Q.-L."/>
            <person name="Xie B.-B."/>
            <person name="Chen X.-L."/>
            <person name="Zhou B.-C."/>
            <person name="Zhang Y.-Z."/>
        </authorList>
    </citation>
    <scope>NUCLEOTIDE SEQUENCE [LARGE SCALE GENOMIC DNA]</scope>
    <source>
        <strain evidence="3 4">E407-8</strain>
    </source>
</reference>
<dbReference type="InterPro" id="IPR006660">
    <property type="entry name" value="Arsenate_reductase-like"/>
</dbReference>
<dbReference type="EMBL" id="BAFK01000023">
    <property type="protein sequence ID" value="GAB60184.1"/>
    <property type="molecule type" value="Genomic_DNA"/>
</dbReference>
<evidence type="ECO:0000313" key="3">
    <source>
        <dbReference type="EMBL" id="GAB60184.1"/>
    </source>
</evidence>
<dbReference type="InterPro" id="IPR006504">
    <property type="entry name" value="Tscrpt_reg_Spx/MgsR"/>
</dbReference>
<dbReference type="AlphaFoldDB" id="I1E1K6"/>
<dbReference type="Gene3D" id="3.40.30.10">
    <property type="entry name" value="Glutaredoxin"/>
    <property type="match status" value="1"/>
</dbReference>
<dbReference type="NCBIfam" id="NF008107">
    <property type="entry name" value="PRK10853.1"/>
    <property type="match status" value="1"/>
</dbReference>
<comment type="caution">
    <text evidence="3">The sequence shown here is derived from an EMBL/GenBank/DDBJ whole genome shotgun (WGS) entry which is preliminary data.</text>
</comment>
<evidence type="ECO:0000256" key="1">
    <source>
        <dbReference type="ARBA" id="ARBA00007198"/>
    </source>
</evidence>
<dbReference type="PROSITE" id="PS51353">
    <property type="entry name" value="ARSC"/>
    <property type="match status" value="1"/>
</dbReference>
<dbReference type="Pfam" id="PF03960">
    <property type="entry name" value="ArsC"/>
    <property type="match status" value="1"/>
</dbReference>
<dbReference type="NCBIfam" id="TIGR01617">
    <property type="entry name" value="arsC_related"/>
    <property type="match status" value="1"/>
</dbReference>